<organism evidence="2 3">
    <name type="scientific">Pedobacter cryophilus</name>
    <dbReference type="NCBI Taxonomy" id="2571271"/>
    <lineage>
        <taxon>Bacteria</taxon>
        <taxon>Pseudomonadati</taxon>
        <taxon>Bacteroidota</taxon>
        <taxon>Sphingobacteriia</taxon>
        <taxon>Sphingobacteriales</taxon>
        <taxon>Sphingobacteriaceae</taxon>
        <taxon>Pedobacter</taxon>
    </lineage>
</organism>
<dbReference type="EMBL" id="SWBP01000003">
    <property type="protein sequence ID" value="TKB97866.1"/>
    <property type="molecule type" value="Genomic_DNA"/>
</dbReference>
<reference evidence="2 3" key="1">
    <citation type="submission" date="2019-04" db="EMBL/GenBank/DDBJ databases">
        <title>Pedobacter sp. AR-3-17 sp. nov., isolated from Arctic soil.</title>
        <authorList>
            <person name="Dahal R.H."/>
            <person name="Kim D.-U."/>
        </authorList>
    </citation>
    <scope>NUCLEOTIDE SEQUENCE [LARGE SCALE GENOMIC DNA]</scope>
    <source>
        <strain evidence="2 3">AR-3-17</strain>
    </source>
</reference>
<dbReference type="AlphaFoldDB" id="A0A4U1BXZ0"/>
<accession>A0A4U1BXZ0</accession>
<comment type="caution">
    <text evidence="2">The sequence shown here is derived from an EMBL/GenBank/DDBJ whole genome shotgun (WGS) entry which is preliminary data.</text>
</comment>
<evidence type="ECO:0000313" key="3">
    <source>
        <dbReference type="Proteomes" id="UP000308181"/>
    </source>
</evidence>
<gene>
    <name evidence="2" type="ORF">FA046_10980</name>
</gene>
<sequence>MSLNCLFLTVFLFISPCLFAQQLDSNLINQQFVDRYKENGELSYTSPLSEIGAPSKYIISGKLTTTYMLLGTKNSPIAFAVIPEFTVRVRNEQSAGVRTPSFKLGGSTFIRLNKNINNYKYAELSFTHHSNGQDGEAVNANSTINTYNGNFSTNYLTTSYRFGSFSNKNQDEDYSSNNHRIGLQWNKWFAYEKALDNNYGFTRLLYNFSWRRYAFYFSEKKNGWKRKANDEPKAQKLEKEYLRFNTEISYAVNKIQNYGLIAPKKRLNAELSIHYSLPFMNNVFLMAAAGYYGEDPYNIYFNDKYAYTRFGISTGFIKYNIN</sequence>
<dbReference type="Proteomes" id="UP000308181">
    <property type="component" value="Unassembled WGS sequence"/>
</dbReference>
<keyword evidence="1" id="KW-0732">Signal</keyword>
<feature type="signal peptide" evidence="1">
    <location>
        <begin position="1"/>
        <end position="20"/>
    </location>
</feature>
<dbReference type="OrthoDB" id="977150at2"/>
<feature type="chain" id="PRO_5020528013" description="Phosphatidylcholine 1-acylhydrolase" evidence="1">
    <location>
        <begin position="21"/>
        <end position="322"/>
    </location>
</feature>
<protein>
    <recommendedName>
        <fullName evidence="4">Phosphatidylcholine 1-acylhydrolase</fullName>
    </recommendedName>
</protein>
<evidence type="ECO:0000256" key="1">
    <source>
        <dbReference type="SAM" id="SignalP"/>
    </source>
</evidence>
<dbReference type="RefSeq" id="WP_136826450.1">
    <property type="nucleotide sequence ID" value="NZ_SWBP01000003.1"/>
</dbReference>
<evidence type="ECO:0008006" key="4">
    <source>
        <dbReference type="Google" id="ProtNLM"/>
    </source>
</evidence>
<name>A0A4U1BXZ0_9SPHI</name>
<evidence type="ECO:0000313" key="2">
    <source>
        <dbReference type="EMBL" id="TKB97866.1"/>
    </source>
</evidence>
<keyword evidence="3" id="KW-1185">Reference proteome</keyword>
<proteinExistence type="predicted"/>